<dbReference type="GO" id="GO:0032050">
    <property type="term" value="F:clathrin heavy chain binding"/>
    <property type="evidence" value="ECO:0007669"/>
    <property type="project" value="TreeGrafter"/>
</dbReference>
<evidence type="ECO:0000256" key="2">
    <source>
        <dbReference type="ARBA" id="ARBA00004555"/>
    </source>
</evidence>
<dbReference type="GO" id="GO:0072583">
    <property type="term" value="P:clathrin-dependent endocytosis"/>
    <property type="evidence" value="ECO:0007669"/>
    <property type="project" value="InterPro"/>
</dbReference>
<feature type="region of interest" description="Disordered" evidence="9">
    <location>
        <begin position="358"/>
        <end position="391"/>
    </location>
</feature>
<dbReference type="PANTHER" id="PTHR22951">
    <property type="entry name" value="CLATHRIN ASSEMBLY PROTEIN"/>
    <property type="match status" value="1"/>
</dbReference>
<dbReference type="PANTHER" id="PTHR22951:SF12">
    <property type="entry name" value="OS05G0426100 PROTEIN"/>
    <property type="match status" value="1"/>
</dbReference>
<dbReference type="Gene3D" id="1.25.40.90">
    <property type="match status" value="1"/>
</dbReference>
<feature type="compositionally biased region" description="Basic and acidic residues" evidence="9">
    <location>
        <begin position="329"/>
        <end position="346"/>
    </location>
</feature>
<comment type="subcellular location">
    <subcellularLocation>
        <location evidence="1">Cytoplasmic vesicle</location>
        <location evidence="1">Clathrin-coated vesicle</location>
    </subcellularLocation>
    <subcellularLocation>
        <location evidence="2">Golgi apparatus</location>
    </subcellularLocation>
    <subcellularLocation>
        <location evidence="3">Membrane</location>
        <location evidence="3">Clathrin-coated pit</location>
    </subcellularLocation>
</comment>
<keyword evidence="5" id="KW-0333">Golgi apparatus</keyword>
<evidence type="ECO:0000259" key="10">
    <source>
        <dbReference type="PROSITE" id="PS50942"/>
    </source>
</evidence>
<dbReference type="InterPro" id="IPR011417">
    <property type="entry name" value="ANTH_dom"/>
</dbReference>
<dbReference type="InterPro" id="IPR045192">
    <property type="entry name" value="AP180-like"/>
</dbReference>
<evidence type="ECO:0000256" key="4">
    <source>
        <dbReference type="ARBA" id="ARBA00022583"/>
    </source>
</evidence>
<dbReference type="GO" id="GO:0005546">
    <property type="term" value="F:phosphatidylinositol-4,5-bisphosphate binding"/>
    <property type="evidence" value="ECO:0007669"/>
    <property type="project" value="TreeGrafter"/>
</dbReference>
<dbReference type="InterPro" id="IPR008942">
    <property type="entry name" value="ENTH_VHS"/>
</dbReference>
<dbReference type="FunFam" id="1.25.40.90:FF:000019">
    <property type="entry name" value="Clathrin coat assembly protein"/>
    <property type="match status" value="1"/>
</dbReference>
<dbReference type="GO" id="GO:0006900">
    <property type="term" value="P:vesicle budding from membrane"/>
    <property type="evidence" value="ECO:0007669"/>
    <property type="project" value="TreeGrafter"/>
</dbReference>
<dbReference type="PROSITE" id="PS50942">
    <property type="entry name" value="ENTH"/>
    <property type="match status" value="1"/>
</dbReference>
<evidence type="ECO:0000313" key="12">
    <source>
        <dbReference type="Proteomes" id="UP000030645"/>
    </source>
</evidence>
<accession>W9RXQ3</accession>
<dbReference type="SUPFAM" id="SSF48464">
    <property type="entry name" value="ENTH/VHS domain"/>
    <property type="match status" value="1"/>
</dbReference>
<dbReference type="STRING" id="981085.W9RXQ3"/>
<dbReference type="InterPro" id="IPR013809">
    <property type="entry name" value="ENTH"/>
</dbReference>
<dbReference type="eggNOG" id="KOG0251">
    <property type="taxonomic scope" value="Eukaryota"/>
</dbReference>
<dbReference type="InterPro" id="IPR048050">
    <property type="entry name" value="ANTH_N_plant"/>
</dbReference>
<keyword evidence="6" id="KW-0472">Membrane</keyword>
<evidence type="ECO:0000313" key="11">
    <source>
        <dbReference type="EMBL" id="EXB97315.1"/>
    </source>
</evidence>
<evidence type="ECO:0000256" key="6">
    <source>
        <dbReference type="ARBA" id="ARBA00023136"/>
    </source>
</evidence>
<dbReference type="GO" id="GO:0005545">
    <property type="term" value="F:1-phosphatidylinositol binding"/>
    <property type="evidence" value="ECO:0007669"/>
    <property type="project" value="InterPro"/>
</dbReference>
<dbReference type="GO" id="GO:0048268">
    <property type="term" value="P:clathrin coat assembly"/>
    <property type="evidence" value="ECO:0007669"/>
    <property type="project" value="InterPro"/>
</dbReference>
<feature type="region of interest" description="Disordered" evidence="9">
    <location>
        <begin position="329"/>
        <end position="348"/>
    </location>
</feature>
<dbReference type="SMART" id="SM00273">
    <property type="entry name" value="ENTH"/>
    <property type="match status" value="1"/>
</dbReference>
<feature type="domain" description="ENTH" evidence="10">
    <location>
        <begin position="25"/>
        <end position="161"/>
    </location>
</feature>
<keyword evidence="4" id="KW-0254">Endocytosis</keyword>
<sequence>MAPSKIRRALDAVKDQTSIGLAKVSGSASLADLDVAIVKATRHEEHPAEEKYIREILSLTCYSRAFISACVNTLAKRLNKTKNWTVALKTLILVQRLLNDGDPAYEQEIFFSTRRGTRFLNMSDFRDNSSSSSWDYSAFVRTYALYLDERLEYRMQSRRGRRSAFGFDEDDDETAMGQQQMIVRATPVREMKTEQVFPRAQHLQQLLERFLACRPTGAAKTNRVVIVALYPSVKESFQIYYDLTETMGVLIDRFMEMEIPDCLKVHDIFCRVGKQFDELDIFYSWCKIIGIARSSEYPEVEKITPKKLEVMDDFIRDKSANAQTLRLKAEAENKISDTKEEDHPVEEGEDMNAIKALPAPEDHVSEPQIEDEKREQLEQEKADNKPHQQQQQGDLLNLGENALTSEQHGDKLALALFDGIPSAPAMAEPTPPSWEAFSDGGADWETALVQSASGLSHQKMALAGGFDIYVLDGMYKQAAAAAAVAGSGFGASGSASSIALGSSGQPAMLALPAPPVESSNGNGAASSTSINVDPFAASLAVAPPPYVQMSEMEKKQKLLVEEQLMWQQYARDGMQGQLGMGKLQHNPYNTGGYTRTY</sequence>
<dbReference type="FunFam" id="1.20.58.150:FF:000005">
    <property type="entry name" value="putative clathrin assembly protein At2g25430"/>
    <property type="match status" value="1"/>
</dbReference>
<dbReference type="InterPro" id="IPR014712">
    <property type="entry name" value="ANTH_dom_sf"/>
</dbReference>
<dbReference type="CDD" id="cd16987">
    <property type="entry name" value="ANTH_N_AP180_plant"/>
    <property type="match status" value="1"/>
</dbReference>
<dbReference type="SUPFAM" id="SSF89009">
    <property type="entry name" value="GAT-like domain"/>
    <property type="match status" value="1"/>
</dbReference>
<evidence type="ECO:0000256" key="5">
    <source>
        <dbReference type="ARBA" id="ARBA00023034"/>
    </source>
</evidence>
<dbReference type="Gene3D" id="1.20.58.150">
    <property type="entry name" value="ANTH domain"/>
    <property type="match status" value="1"/>
</dbReference>
<dbReference type="GO" id="GO:0030136">
    <property type="term" value="C:clathrin-coated vesicle"/>
    <property type="evidence" value="ECO:0007669"/>
    <property type="project" value="UniProtKB-SubCell"/>
</dbReference>
<protein>
    <submittedName>
        <fullName evidence="11">Putative clathrin assembly protein</fullName>
    </submittedName>
</protein>
<dbReference type="OrthoDB" id="44015at2759"/>
<reference evidence="12" key="1">
    <citation type="submission" date="2013-01" db="EMBL/GenBank/DDBJ databases">
        <title>Draft Genome Sequence of a Mulberry Tree, Morus notabilis C.K. Schneid.</title>
        <authorList>
            <person name="He N."/>
            <person name="Zhao S."/>
        </authorList>
    </citation>
    <scope>NUCLEOTIDE SEQUENCE</scope>
</reference>
<dbReference type="Proteomes" id="UP000030645">
    <property type="component" value="Unassembled WGS sequence"/>
</dbReference>
<dbReference type="Pfam" id="PF07651">
    <property type="entry name" value="ANTH"/>
    <property type="match status" value="1"/>
</dbReference>
<evidence type="ECO:0000256" key="9">
    <source>
        <dbReference type="SAM" id="MobiDB-lite"/>
    </source>
</evidence>
<dbReference type="GO" id="GO:0005905">
    <property type="term" value="C:clathrin-coated pit"/>
    <property type="evidence" value="ECO:0007669"/>
    <property type="project" value="UniProtKB-SubCell"/>
</dbReference>
<keyword evidence="8" id="KW-0968">Cytoplasmic vesicle</keyword>
<name>W9RXQ3_9ROSA</name>
<keyword evidence="12" id="KW-1185">Reference proteome</keyword>
<dbReference type="AlphaFoldDB" id="W9RXQ3"/>
<dbReference type="EMBL" id="KE345262">
    <property type="protein sequence ID" value="EXB97315.1"/>
    <property type="molecule type" value="Genomic_DNA"/>
</dbReference>
<gene>
    <name evidence="11" type="ORF">L484_024176</name>
</gene>
<dbReference type="GO" id="GO:0000149">
    <property type="term" value="F:SNARE binding"/>
    <property type="evidence" value="ECO:0007669"/>
    <property type="project" value="TreeGrafter"/>
</dbReference>
<evidence type="ECO:0000256" key="1">
    <source>
        <dbReference type="ARBA" id="ARBA00004132"/>
    </source>
</evidence>
<keyword evidence="7" id="KW-0168">Coated pit</keyword>
<evidence type="ECO:0000256" key="7">
    <source>
        <dbReference type="ARBA" id="ARBA00023176"/>
    </source>
</evidence>
<proteinExistence type="predicted"/>
<evidence type="ECO:0000256" key="3">
    <source>
        <dbReference type="ARBA" id="ARBA00004600"/>
    </source>
</evidence>
<organism evidence="11 12">
    <name type="scientific">Morus notabilis</name>
    <dbReference type="NCBI Taxonomy" id="981085"/>
    <lineage>
        <taxon>Eukaryota</taxon>
        <taxon>Viridiplantae</taxon>
        <taxon>Streptophyta</taxon>
        <taxon>Embryophyta</taxon>
        <taxon>Tracheophyta</taxon>
        <taxon>Spermatophyta</taxon>
        <taxon>Magnoliopsida</taxon>
        <taxon>eudicotyledons</taxon>
        <taxon>Gunneridae</taxon>
        <taxon>Pentapetalae</taxon>
        <taxon>rosids</taxon>
        <taxon>fabids</taxon>
        <taxon>Rosales</taxon>
        <taxon>Moraceae</taxon>
        <taxon>Moreae</taxon>
        <taxon>Morus</taxon>
    </lineage>
</organism>
<feature type="compositionally biased region" description="Basic and acidic residues" evidence="9">
    <location>
        <begin position="360"/>
        <end position="386"/>
    </location>
</feature>
<evidence type="ECO:0000256" key="8">
    <source>
        <dbReference type="ARBA" id="ARBA00023329"/>
    </source>
</evidence>
<dbReference type="KEGG" id="mnt:21406924"/>
<dbReference type="GO" id="GO:0005794">
    <property type="term" value="C:Golgi apparatus"/>
    <property type="evidence" value="ECO:0007669"/>
    <property type="project" value="UniProtKB-SubCell"/>
</dbReference>